<comment type="caution">
    <text evidence="1">The sequence shown here is derived from an EMBL/GenBank/DDBJ whole genome shotgun (WGS) entry which is preliminary data.</text>
</comment>
<dbReference type="EMBL" id="VSRR010073694">
    <property type="protein sequence ID" value="MPC87168.1"/>
    <property type="molecule type" value="Genomic_DNA"/>
</dbReference>
<accession>A0A5B7J2P1</accession>
<dbReference type="Proteomes" id="UP000324222">
    <property type="component" value="Unassembled WGS sequence"/>
</dbReference>
<organism evidence="1 2">
    <name type="scientific">Portunus trituberculatus</name>
    <name type="common">Swimming crab</name>
    <name type="synonym">Neptunus trituberculatus</name>
    <dbReference type="NCBI Taxonomy" id="210409"/>
    <lineage>
        <taxon>Eukaryota</taxon>
        <taxon>Metazoa</taxon>
        <taxon>Ecdysozoa</taxon>
        <taxon>Arthropoda</taxon>
        <taxon>Crustacea</taxon>
        <taxon>Multicrustacea</taxon>
        <taxon>Malacostraca</taxon>
        <taxon>Eumalacostraca</taxon>
        <taxon>Eucarida</taxon>
        <taxon>Decapoda</taxon>
        <taxon>Pleocyemata</taxon>
        <taxon>Brachyura</taxon>
        <taxon>Eubrachyura</taxon>
        <taxon>Portunoidea</taxon>
        <taxon>Portunidae</taxon>
        <taxon>Portuninae</taxon>
        <taxon>Portunus</taxon>
    </lineage>
</organism>
<proteinExistence type="predicted"/>
<protein>
    <submittedName>
        <fullName evidence="1">Uncharacterized protein</fullName>
    </submittedName>
</protein>
<sequence>MHPVTAIITITIHHSLSHHHQQHHPLLPVTATTTYHSIYTHRPPSPVITHSYHSPSYSKTSPITTQDALFSPVTTRAPLITSLRCPSPST</sequence>
<evidence type="ECO:0000313" key="2">
    <source>
        <dbReference type="Proteomes" id="UP000324222"/>
    </source>
</evidence>
<name>A0A5B7J2P1_PORTR</name>
<dbReference type="AlphaFoldDB" id="A0A5B7J2P1"/>
<reference evidence="1 2" key="1">
    <citation type="submission" date="2019-05" db="EMBL/GenBank/DDBJ databases">
        <title>Another draft genome of Portunus trituberculatus and its Hox gene families provides insights of decapod evolution.</title>
        <authorList>
            <person name="Jeong J.-H."/>
            <person name="Song I."/>
            <person name="Kim S."/>
            <person name="Choi T."/>
            <person name="Kim D."/>
            <person name="Ryu S."/>
            <person name="Kim W."/>
        </authorList>
    </citation>
    <scope>NUCLEOTIDE SEQUENCE [LARGE SCALE GENOMIC DNA]</scope>
    <source>
        <tissue evidence="1">Muscle</tissue>
    </source>
</reference>
<keyword evidence="2" id="KW-1185">Reference proteome</keyword>
<evidence type="ECO:0000313" key="1">
    <source>
        <dbReference type="EMBL" id="MPC87168.1"/>
    </source>
</evidence>
<gene>
    <name evidence="1" type="ORF">E2C01_082020</name>
</gene>